<feature type="transmembrane region" description="Helical" evidence="6">
    <location>
        <begin position="140"/>
        <end position="162"/>
    </location>
</feature>
<dbReference type="EMBL" id="ML178848">
    <property type="protein sequence ID" value="TFK97308.1"/>
    <property type="molecule type" value="Genomic_DNA"/>
</dbReference>
<feature type="transmembrane region" description="Helical" evidence="6">
    <location>
        <begin position="108"/>
        <end position="128"/>
    </location>
</feature>
<dbReference type="STRING" id="1884261.A0A5C3QAS9"/>
<keyword evidence="3 6" id="KW-1133">Transmembrane helix</keyword>
<feature type="transmembrane region" description="Helical" evidence="6">
    <location>
        <begin position="216"/>
        <end position="240"/>
    </location>
</feature>
<organism evidence="7 8">
    <name type="scientific">Pterulicium gracile</name>
    <dbReference type="NCBI Taxonomy" id="1884261"/>
    <lineage>
        <taxon>Eukaryota</taxon>
        <taxon>Fungi</taxon>
        <taxon>Dikarya</taxon>
        <taxon>Basidiomycota</taxon>
        <taxon>Agaricomycotina</taxon>
        <taxon>Agaricomycetes</taxon>
        <taxon>Agaricomycetidae</taxon>
        <taxon>Agaricales</taxon>
        <taxon>Pleurotineae</taxon>
        <taxon>Pterulaceae</taxon>
        <taxon>Pterulicium</taxon>
    </lineage>
</organism>
<protein>
    <submittedName>
        <fullName evidence="7">RTA1 like protein-domain-containing protein</fullName>
    </submittedName>
</protein>
<comment type="subcellular location">
    <subcellularLocation>
        <location evidence="1">Membrane</location>
        <topology evidence="1">Multi-pass membrane protein</topology>
    </subcellularLocation>
</comment>
<dbReference type="OrthoDB" id="3358017at2759"/>
<evidence type="ECO:0000313" key="7">
    <source>
        <dbReference type="EMBL" id="TFK97308.1"/>
    </source>
</evidence>
<dbReference type="GO" id="GO:0005886">
    <property type="term" value="C:plasma membrane"/>
    <property type="evidence" value="ECO:0007669"/>
    <property type="project" value="TreeGrafter"/>
</dbReference>
<name>A0A5C3QAS9_9AGAR</name>
<gene>
    <name evidence="7" type="ORF">BDV98DRAFT_554142</name>
</gene>
<dbReference type="PANTHER" id="PTHR31465:SF9">
    <property type="entry name" value="SPHINGOID LONG-CHAIN BASE TRANSPORTER RSB1"/>
    <property type="match status" value="1"/>
</dbReference>
<evidence type="ECO:0000256" key="5">
    <source>
        <dbReference type="SAM" id="MobiDB-lite"/>
    </source>
</evidence>
<reference evidence="7 8" key="1">
    <citation type="journal article" date="2019" name="Nat. Ecol. Evol.">
        <title>Megaphylogeny resolves global patterns of mushroom evolution.</title>
        <authorList>
            <person name="Varga T."/>
            <person name="Krizsan K."/>
            <person name="Foldi C."/>
            <person name="Dima B."/>
            <person name="Sanchez-Garcia M."/>
            <person name="Sanchez-Ramirez S."/>
            <person name="Szollosi G.J."/>
            <person name="Szarkandi J.G."/>
            <person name="Papp V."/>
            <person name="Albert L."/>
            <person name="Andreopoulos W."/>
            <person name="Angelini C."/>
            <person name="Antonin V."/>
            <person name="Barry K.W."/>
            <person name="Bougher N.L."/>
            <person name="Buchanan P."/>
            <person name="Buyck B."/>
            <person name="Bense V."/>
            <person name="Catcheside P."/>
            <person name="Chovatia M."/>
            <person name="Cooper J."/>
            <person name="Damon W."/>
            <person name="Desjardin D."/>
            <person name="Finy P."/>
            <person name="Geml J."/>
            <person name="Haridas S."/>
            <person name="Hughes K."/>
            <person name="Justo A."/>
            <person name="Karasinski D."/>
            <person name="Kautmanova I."/>
            <person name="Kiss B."/>
            <person name="Kocsube S."/>
            <person name="Kotiranta H."/>
            <person name="LaButti K.M."/>
            <person name="Lechner B.E."/>
            <person name="Liimatainen K."/>
            <person name="Lipzen A."/>
            <person name="Lukacs Z."/>
            <person name="Mihaltcheva S."/>
            <person name="Morgado L.N."/>
            <person name="Niskanen T."/>
            <person name="Noordeloos M.E."/>
            <person name="Ohm R.A."/>
            <person name="Ortiz-Santana B."/>
            <person name="Ovrebo C."/>
            <person name="Racz N."/>
            <person name="Riley R."/>
            <person name="Savchenko A."/>
            <person name="Shiryaev A."/>
            <person name="Soop K."/>
            <person name="Spirin V."/>
            <person name="Szebenyi C."/>
            <person name="Tomsovsky M."/>
            <person name="Tulloss R.E."/>
            <person name="Uehling J."/>
            <person name="Grigoriev I.V."/>
            <person name="Vagvolgyi C."/>
            <person name="Papp T."/>
            <person name="Martin F.M."/>
            <person name="Miettinen O."/>
            <person name="Hibbett D.S."/>
            <person name="Nagy L.G."/>
        </authorList>
    </citation>
    <scope>NUCLEOTIDE SEQUENCE [LARGE SCALE GENOMIC DNA]</scope>
    <source>
        <strain evidence="7 8">CBS 309.79</strain>
    </source>
</reference>
<feature type="transmembrane region" description="Helical" evidence="6">
    <location>
        <begin position="291"/>
        <end position="311"/>
    </location>
</feature>
<feature type="transmembrane region" description="Helical" evidence="6">
    <location>
        <begin position="260"/>
        <end position="279"/>
    </location>
</feature>
<dbReference type="AlphaFoldDB" id="A0A5C3QAS9"/>
<keyword evidence="8" id="KW-1185">Reference proteome</keyword>
<dbReference type="Proteomes" id="UP000305067">
    <property type="component" value="Unassembled WGS sequence"/>
</dbReference>
<feature type="transmembrane region" description="Helical" evidence="6">
    <location>
        <begin position="77"/>
        <end position="96"/>
    </location>
</feature>
<evidence type="ECO:0000256" key="3">
    <source>
        <dbReference type="ARBA" id="ARBA00022989"/>
    </source>
</evidence>
<feature type="transmembrane region" description="Helical" evidence="6">
    <location>
        <begin position="183"/>
        <end position="204"/>
    </location>
</feature>
<dbReference type="Pfam" id="PF04479">
    <property type="entry name" value="RTA1"/>
    <property type="match status" value="1"/>
</dbReference>
<dbReference type="InterPro" id="IPR007568">
    <property type="entry name" value="RTA1"/>
</dbReference>
<evidence type="ECO:0000256" key="6">
    <source>
        <dbReference type="SAM" id="Phobius"/>
    </source>
</evidence>
<evidence type="ECO:0000256" key="1">
    <source>
        <dbReference type="ARBA" id="ARBA00004141"/>
    </source>
</evidence>
<accession>A0A5C3QAS9</accession>
<dbReference type="PANTHER" id="PTHR31465">
    <property type="entry name" value="PROTEIN RTA1-RELATED"/>
    <property type="match status" value="1"/>
</dbReference>
<dbReference type="GO" id="GO:0000324">
    <property type="term" value="C:fungal-type vacuole"/>
    <property type="evidence" value="ECO:0007669"/>
    <property type="project" value="TreeGrafter"/>
</dbReference>
<keyword evidence="2 6" id="KW-0812">Transmembrane</keyword>
<feature type="region of interest" description="Disordered" evidence="5">
    <location>
        <begin position="336"/>
        <end position="365"/>
    </location>
</feature>
<evidence type="ECO:0000256" key="4">
    <source>
        <dbReference type="ARBA" id="ARBA00023136"/>
    </source>
</evidence>
<keyword evidence="4 6" id="KW-0472">Membrane</keyword>
<evidence type="ECO:0000313" key="8">
    <source>
        <dbReference type="Proteomes" id="UP000305067"/>
    </source>
</evidence>
<evidence type="ECO:0000256" key="2">
    <source>
        <dbReference type="ARBA" id="ARBA00022692"/>
    </source>
</evidence>
<proteinExistence type="predicted"/>
<sequence>MNATLSLLPRAEELIPFKDLDLCKPLDPPRLTWWLTDNIFLIADPCAINWRTVDLETVDPWALPRDLLNDISPYGYVPTRALCIFFLAWFGVSTLLHLGQVVHKKRWFMIPTVVLSGAGELIAWGGRYWSSTSPLASESFLMQIASAIIAPTPLLAALFIIAGITIRQLGSCYSRLSPKMYSIVFLTCDIISLVVQAVGGGLAASDDGNPELGANIMLGGIVFQTLVIIVFCIVSGEFLFRYIKDKPIAGKTRERGTMYMKLKIMLAAVIFVLVVLVLSEGWKGTVVTTEWYFNLFDGAMIALAMTVLNVFHPGYWLLPQQTIVFADDVPKGSTASLLGQGSSRNNGTSGRDYKMSSSTRAPAQI</sequence>